<dbReference type="PROSITE" id="PS00474">
    <property type="entry name" value="RIBOSOMAL_L3"/>
    <property type="match status" value="1"/>
</dbReference>
<keyword evidence="5" id="KW-0687">Ribonucleoprotein</keyword>
<dbReference type="InterPro" id="IPR019927">
    <property type="entry name" value="Ribosomal_uL3_bac/org-type"/>
</dbReference>
<dbReference type="AlphaFoldDB" id="T0Y9D8"/>
<gene>
    <name evidence="6" type="ORF">B1B_18598</name>
</gene>
<accession>T0Y9D8</accession>
<dbReference type="PANTHER" id="PTHR11229:SF16">
    <property type="entry name" value="LARGE RIBOSOMAL SUBUNIT PROTEIN UL3C"/>
    <property type="match status" value="1"/>
</dbReference>
<keyword evidence="3" id="KW-0694">RNA-binding</keyword>
<dbReference type="Gene3D" id="2.40.30.10">
    <property type="entry name" value="Translation factors"/>
    <property type="match status" value="1"/>
</dbReference>
<dbReference type="GO" id="GO:0003735">
    <property type="term" value="F:structural constituent of ribosome"/>
    <property type="evidence" value="ECO:0007669"/>
    <property type="project" value="InterPro"/>
</dbReference>
<dbReference type="GO" id="GO:0019843">
    <property type="term" value="F:rRNA binding"/>
    <property type="evidence" value="ECO:0007669"/>
    <property type="project" value="UniProtKB-KW"/>
</dbReference>
<sequence length="157" mass="16953">RRANKPYQGQFKSLSGAPPRVVRELRLGAGEEAPEGEVRADVFAPGDLVDVRGTSRGHGFQGGIKRFHFRRGPMAHGSKYHRGPGSLAPRFSGGGGHVFKGRRLPGHMGHVKVTVQGLQVLRVDLERNILLVRGAVPGVRGAIVEIRQSVKGRSRSA</sequence>
<reference evidence="6" key="2">
    <citation type="journal article" date="2014" name="ISME J.">
        <title>Microbial stratification in low pH oxic and suboxic macroscopic growths along an acid mine drainage.</title>
        <authorList>
            <person name="Mendez-Garcia C."/>
            <person name="Mesa V."/>
            <person name="Sprenger R.R."/>
            <person name="Richter M."/>
            <person name="Diez M.S."/>
            <person name="Solano J."/>
            <person name="Bargiela R."/>
            <person name="Golyshina O.V."/>
            <person name="Manteca A."/>
            <person name="Ramos J.L."/>
            <person name="Gallego J.R."/>
            <person name="Llorente I."/>
            <person name="Martins Dos Santos V.A."/>
            <person name="Jensen O.N."/>
            <person name="Pelaez A.I."/>
            <person name="Sanchez J."/>
            <person name="Ferrer M."/>
        </authorList>
    </citation>
    <scope>NUCLEOTIDE SEQUENCE</scope>
</reference>
<dbReference type="InterPro" id="IPR000597">
    <property type="entry name" value="Ribosomal_uL3"/>
</dbReference>
<evidence type="ECO:0000256" key="1">
    <source>
        <dbReference type="ARBA" id="ARBA00006540"/>
    </source>
</evidence>
<reference evidence="6" key="1">
    <citation type="submission" date="2013-08" db="EMBL/GenBank/DDBJ databases">
        <authorList>
            <person name="Mendez C."/>
            <person name="Richter M."/>
            <person name="Ferrer M."/>
            <person name="Sanchez J."/>
        </authorList>
    </citation>
    <scope>NUCLEOTIDE SEQUENCE</scope>
</reference>
<dbReference type="SUPFAM" id="SSF50447">
    <property type="entry name" value="Translation proteins"/>
    <property type="match status" value="1"/>
</dbReference>
<evidence type="ECO:0000256" key="4">
    <source>
        <dbReference type="ARBA" id="ARBA00022980"/>
    </source>
</evidence>
<dbReference type="PANTHER" id="PTHR11229">
    <property type="entry name" value="50S RIBOSOMAL PROTEIN L3"/>
    <property type="match status" value="1"/>
</dbReference>
<evidence type="ECO:0000256" key="3">
    <source>
        <dbReference type="ARBA" id="ARBA00022884"/>
    </source>
</evidence>
<evidence type="ECO:0000256" key="5">
    <source>
        <dbReference type="ARBA" id="ARBA00023274"/>
    </source>
</evidence>
<evidence type="ECO:0000313" key="6">
    <source>
        <dbReference type="EMBL" id="EQD29773.1"/>
    </source>
</evidence>
<comment type="similarity">
    <text evidence="1">Belongs to the universal ribosomal protein uL3 family.</text>
</comment>
<dbReference type="InterPro" id="IPR019926">
    <property type="entry name" value="Ribosomal_uL3_CS"/>
</dbReference>
<dbReference type="EMBL" id="AUZY01012450">
    <property type="protein sequence ID" value="EQD29773.1"/>
    <property type="molecule type" value="Genomic_DNA"/>
</dbReference>
<keyword evidence="4 6" id="KW-0689">Ribosomal protein</keyword>
<dbReference type="Pfam" id="PF00297">
    <property type="entry name" value="Ribosomal_L3"/>
    <property type="match status" value="1"/>
</dbReference>
<dbReference type="GO" id="GO:0006412">
    <property type="term" value="P:translation"/>
    <property type="evidence" value="ECO:0007669"/>
    <property type="project" value="InterPro"/>
</dbReference>
<organism evidence="6">
    <name type="scientific">mine drainage metagenome</name>
    <dbReference type="NCBI Taxonomy" id="410659"/>
    <lineage>
        <taxon>unclassified sequences</taxon>
        <taxon>metagenomes</taxon>
        <taxon>ecological metagenomes</taxon>
    </lineage>
</organism>
<keyword evidence="2" id="KW-0699">rRNA-binding</keyword>
<evidence type="ECO:0000256" key="2">
    <source>
        <dbReference type="ARBA" id="ARBA00022730"/>
    </source>
</evidence>
<protein>
    <submittedName>
        <fullName evidence="6">50S ribosomal protein L3</fullName>
    </submittedName>
</protein>
<dbReference type="NCBIfam" id="TIGR03625">
    <property type="entry name" value="L3_bact"/>
    <property type="match status" value="1"/>
</dbReference>
<proteinExistence type="inferred from homology"/>
<dbReference type="InterPro" id="IPR009000">
    <property type="entry name" value="Transl_B-barrel_sf"/>
</dbReference>
<feature type="non-terminal residue" evidence="6">
    <location>
        <position position="1"/>
    </location>
</feature>
<comment type="caution">
    <text evidence="6">The sequence shown here is derived from an EMBL/GenBank/DDBJ whole genome shotgun (WGS) entry which is preliminary data.</text>
</comment>
<name>T0Y9D8_9ZZZZ</name>
<dbReference type="GO" id="GO:0022625">
    <property type="term" value="C:cytosolic large ribosomal subunit"/>
    <property type="evidence" value="ECO:0007669"/>
    <property type="project" value="TreeGrafter"/>
</dbReference>
<dbReference type="FunFam" id="2.40.30.10:FF:000004">
    <property type="entry name" value="50S ribosomal protein L3"/>
    <property type="match status" value="1"/>
</dbReference>